<dbReference type="CTD" id="6759618"/>
<proteinExistence type="predicted"/>
<dbReference type="OrthoDB" id="6767358at2759"/>
<keyword evidence="2" id="KW-1185">Reference proteome</keyword>
<dbReference type="EMBL" id="DS985289">
    <property type="protein sequence ID" value="EDV19110.1"/>
    <property type="molecule type" value="Genomic_DNA"/>
</dbReference>
<dbReference type="PhylomeDB" id="B3SDT6"/>
<protein>
    <submittedName>
        <fullName evidence="1">Uncharacterized protein</fullName>
    </submittedName>
</protein>
<reference evidence="1 2" key="1">
    <citation type="journal article" date="2008" name="Nature">
        <title>The Trichoplax genome and the nature of placozoans.</title>
        <authorList>
            <person name="Srivastava M."/>
            <person name="Begovic E."/>
            <person name="Chapman J."/>
            <person name="Putnam N.H."/>
            <person name="Hellsten U."/>
            <person name="Kawashima T."/>
            <person name="Kuo A."/>
            <person name="Mitros T."/>
            <person name="Salamov A."/>
            <person name="Carpenter M.L."/>
            <person name="Signorovitch A.Y."/>
            <person name="Moreno M.A."/>
            <person name="Kamm K."/>
            <person name="Grimwood J."/>
            <person name="Schmutz J."/>
            <person name="Shapiro H."/>
            <person name="Grigoriev I.V."/>
            <person name="Buss L.W."/>
            <person name="Schierwater B."/>
            <person name="Dellaporta S.L."/>
            <person name="Rokhsar D.S."/>
        </authorList>
    </citation>
    <scope>NUCLEOTIDE SEQUENCE [LARGE SCALE GENOMIC DNA]</scope>
    <source>
        <strain evidence="1 2">Grell-BS-1999</strain>
    </source>
</reference>
<dbReference type="Proteomes" id="UP000009022">
    <property type="component" value="Unassembled WGS sequence"/>
</dbReference>
<evidence type="ECO:0000313" key="1">
    <source>
        <dbReference type="EMBL" id="EDV19110.1"/>
    </source>
</evidence>
<gene>
    <name evidence="1" type="ORF">TRIADDRAFT_62443</name>
</gene>
<dbReference type="HOGENOM" id="CLU_448598_0_0_1"/>
<accession>B3SDT6</accession>
<dbReference type="GeneID" id="6759618"/>
<evidence type="ECO:0000313" key="2">
    <source>
        <dbReference type="Proteomes" id="UP000009022"/>
    </source>
</evidence>
<dbReference type="RefSeq" id="XP_002118407.1">
    <property type="nucleotide sequence ID" value="XM_002118371.1"/>
</dbReference>
<dbReference type="KEGG" id="tad:TRIADDRAFT_62443"/>
<dbReference type="eggNOG" id="ENOG502RX9T">
    <property type="taxonomic scope" value="Eukaryota"/>
</dbReference>
<name>B3SDT6_TRIAD</name>
<dbReference type="InParanoid" id="B3SDT6"/>
<dbReference type="AlphaFoldDB" id="B3SDT6"/>
<sequence>MPFDTIETVEDRKRVINTFLKNRSILKQQQLNQKLNEQSFQESTTKLQKPVVKKIEEVQKKEDNRQDKLLEQLQKNQEALSSNIESLSSTISQRQSEDSSVQQWLDSHSQDGLQGRFNPQEIETIKKNGFDPTLSKPQDIKSIRRKINSLTAQATHASRKNNSVKYQIVKQEQLTLSKYLAVVREKNLQQLDPIREEGSQSGYGISIKKNVKHTMRDPYSLANNSYFGDLYIDPNKLIQMKLEAYDHNGRKVLSRKFDNTFYDLLTKRYNPKKTYSDKAQKLFTKLVELSGVPMNSRSMKTKIGRDNKSSNTEKIQYKHYSNPDQLCNRLEVILGAKEAGNSNQQLNNEAINIIDILYNDNIITKEHKKAIGKDENFTTYFNPPLLLDIKKIYKVALIAAEIWYSWYNITSKNNKFKYFNGKVWKNTIIPPGAYNVVDIQKAIQNIMKENNDYIPANTSGDENLFHVNISPNYNTFKSEIELKNNYKLDFTIDNTFRDILGFNSRIISGNGKHHSDQIVNITSINTIEIHCSLVDGSYINGKSGDLIHCTSPNVPPGSLLQVRPFQKMYNSMKVMSAINSVTFKVTDQDGNLVDLNNERVTYYLHIKEL</sequence>
<organism evidence="1 2">
    <name type="scientific">Trichoplax adhaerens</name>
    <name type="common">Trichoplax reptans</name>
    <dbReference type="NCBI Taxonomy" id="10228"/>
    <lineage>
        <taxon>Eukaryota</taxon>
        <taxon>Metazoa</taxon>
        <taxon>Placozoa</taxon>
        <taxon>Uniplacotomia</taxon>
        <taxon>Trichoplacea</taxon>
        <taxon>Trichoplacidae</taxon>
        <taxon>Trichoplax</taxon>
    </lineage>
</organism>